<evidence type="ECO:0000313" key="3">
    <source>
        <dbReference type="Proteomes" id="UP000694251"/>
    </source>
</evidence>
<accession>A0A8T2BWL6</accession>
<evidence type="ECO:0000313" key="2">
    <source>
        <dbReference type="EMBL" id="KAG7587861.1"/>
    </source>
</evidence>
<comment type="caution">
    <text evidence="2">The sequence shown here is derived from an EMBL/GenBank/DDBJ whole genome shotgun (WGS) entry which is preliminary data.</text>
</comment>
<evidence type="ECO:0000256" key="1">
    <source>
        <dbReference type="SAM" id="MobiDB-lite"/>
    </source>
</evidence>
<dbReference type="Proteomes" id="UP000694251">
    <property type="component" value="Chromosome 7"/>
</dbReference>
<keyword evidence="3" id="KW-1185">Reference proteome</keyword>
<feature type="region of interest" description="Disordered" evidence="1">
    <location>
        <begin position="1"/>
        <end position="34"/>
    </location>
</feature>
<reference evidence="2 3" key="1">
    <citation type="submission" date="2020-12" db="EMBL/GenBank/DDBJ databases">
        <title>Concerted genomic and epigenomic changes stabilize Arabidopsis allopolyploids.</title>
        <authorList>
            <person name="Chen Z."/>
        </authorList>
    </citation>
    <scope>NUCLEOTIDE SEQUENCE [LARGE SCALE GENOMIC DNA]</scope>
    <source>
        <strain evidence="2">As9502</strain>
        <tissue evidence="2">Leaf</tissue>
    </source>
</reference>
<gene>
    <name evidence="2" type="ORF">ISN44_As07g002280</name>
</gene>
<proteinExistence type="predicted"/>
<dbReference type="EMBL" id="JAEFBJ010000007">
    <property type="protein sequence ID" value="KAG7587861.1"/>
    <property type="molecule type" value="Genomic_DNA"/>
</dbReference>
<name>A0A8T2BWL6_ARASU</name>
<sequence length="34" mass="3899">AGRERRSNDMSQSRQTIHGDRWRRNLTLGGGSSR</sequence>
<organism evidence="2 3">
    <name type="scientific">Arabidopsis suecica</name>
    <name type="common">Swedish thale-cress</name>
    <name type="synonym">Cardaminopsis suecica</name>
    <dbReference type="NCBI Taxonomy" id="45249"/>
    <lineage>
        <taxon>Eukaryota</taxon>
        <taxon>Viridiplantae</taxon>
        <taxon>Streptophyta</taxon>
        <taxon>Embryophyta</taxon>
        <taxon>Tracheophyta</taxon>
        <taxon>Spermatophyta</taxon>
        <taxon>Magnoliopsida</taxon>
        <taxon>eudicotyledons</taxon>
        <taxon>Gunneridae</taxon>
        <taxon>Pentapetalae</taxon>
        <taxon>rosids</taxon>
        <taxon>malvids</taxon>
        <taxon>Brassicales</taxon>
        <taxon>Brassicaceae</taxon>
        <taxon>Camelineae</taxon>
        <taxon>Arabidopsis</taxon>
    </lineage>
</organism>
<dbReference type="AlphaFoldDB" id="A0A8T2BWL6"/>
<feature type="non-terminal residue" evidence="2">
    <location>
        <position position="1"/>
    </location>
</feature>
<protein>
    <submittedName>
        <fullName evidence="2">Uncharacterized protein</fullName>
    </submittedName>
</protein>